<dbReference type="PANTHER" id="PTHR36220:SF1">
    <property type="entry name" value="GAMMA TUBULIN COMPLEX COMPONENT C-TERMINAL DOMAIN-CONTAINING PROTEIN"/>
    <property type="match status" value="1"/>
</dbReference>
<proteinExistence type="predicted"/>
<dbReference type="Proteomes" id="UP000238426">
    <property type="component" value="Unassembled WGS sequence"/>
</dbReference>
<dbReference type="InterPro" id="IPR011043">
    <property type="entry name" value="Gal_Oxase/kelch_b-propeller"/>
</dbReference>
<dbReference type="InterPro" id="IPR037293">
    <property type="entry name" value="Gal_Oxidase_central_sf"/>
</dbReference>
<accession>A0A2T1ND36</accession>
<dbReference type="Gene3D" id="2.130.10.80">
    <property type="entry name" value="Galactose oxidase/kelch, beta-propeller"/>
    <property type="match status" value="1"/>
</dbReference>
<dbReference type="SUPFAM" id="SSF50965">
    <property type="entry name" value="Galactose oxidase, central domain"/>
    <property type="match status" value="2"/>
</dbReference>
<dbReference type="AlphaFoldDB" id="A0A2T1ND36"/>
<reference evidence="3 4" key="1">
    <citation type="submission" date="2018-03" db="EMBL/GenBank/DDBJ databases">
        <title>Mesoflavibacter sp. HG37 and Mesoflavibacter sp. HG96 sp.nov., two marine bacteria isolated from seawater of Western Pacific Ocean.</title>
        <authorList>
            <person name="Cheng H."/>
            <person name="Wu Y.-H."/>
            <person name="Guo L.-L."/>
            <person name="Xu X.-W."/>
        </authorList>
    </citation>
    <scope>NUCLEOTIDE SEQUENCE [LARGE SCALE GENOMIC DNA]</scope>
    <source>
        <strain evidence="3 4">KCTC 32269</strain>
    </source>
</reference>
<dbReference type="EMBL" id="PXOQ01000007">
    <property type="protein sequence ID" value="PSG90327.1"/>
    <property type="molecule type" value="Genomic_DNA"/>
</dbReference>
<comment type="caution">
    <text evidence="3">The sequence shown here is derived from an EMBL/GenBank/DDBJ whole genome shotgun (WGS) entry which is preliminary data.</text>
</comment>
<name>A0A2T1ND36_9FLAO</name>
<gene>
    <name evidence="3" type="ORF">C7H52_03335</name>
</gene>
<keyword evidence="4" id="KW-1185">Reference proteome</keyword>
<dbReference type="RefSeq" id="WP_106462467.1">
    <property type="nucleotide sequence ID" value="NZ_PXOQ01000007.1"/>
</dbReference>
<organism evidence="3 4">
    <name type="scientific">Aurantibacter aestuarii</name>
    <dbReference type="NCBI Taxonomy" id="1266046"/>
    <lineage>
        <taxon>Bacteria</taxon>
        <taxon>Pseudomonadati</taxon>
        <taxon>Bacteroidota</taxon>
        <taxon>Flavobacteriia</taxon>
        <taxon>Flavobacteriales</taxon>
        <taxon>Flavobacteriaceae</taxon>
        <taxon>Aurantibacter</taxon>
    </lineage>
</organism>
<evidence type="ECO:0000313" key="3">
    <source>
        <dbReference type="EMBL" id="PSG90327.1"/>
    </source>
</evidence>
<dbReference type="NCBIfam" id="TIGR04183">
    <property type="entry name" value="Por_Secre_tail"/>
    <property type="match status" value="1"/>
</dbReference>
<dbReference type="PANTHER" id="PTHR36220">
    <property type="entry name" value="UNNAMED PRODUCT"/>
    <property type="match status" value="1"/>
</dbReference>
<feature type="domain" description="Secretion system C-terminal sorting" evidence="2">
    <location>
        <begin position="423"/>
        <end position="487"/>
    </location>
</feature>
<keyword evidence="1" id="KW-0732">Signal</keyword>
<dbReference type="OrthoDB" id="1403372at2"/>
<evidence type="ECO:0000313" key="4">
    <source>
        <dbReference type="Proteomes" id="UP000238426"/>
    </source>
</evidence>
<evidence type="ECO:0000256" key="1">
    <source>
        <dbReference type="ARBA" id="ARBA00022729"/>
    </source>
</evidence>
<dbReference type="Pfam" id="PF18962">
    <property type="entry name" value="Por_Secre_tail"/>
    <property type="match status" value="1"/>
</dbReference>
<sequence>MKHFLLFLIIPFISLSQVQIGQDIDGEAANDSSGSSISLNAIGNIIAIGATNNDGNGNFSGHVRIYENQSGNWMQIGQDIDGEVADDRSGRSVSLSSDGGIVAIGANFNDANGSEAGHVRVYENIADNWIQLGQDIDGEALGDLSGQSISLNSTGNIIAIGAPHNDENGANSGHVRIFEYVSNNWLQIGSDIDGVGTNDQSGFSVSLNSTGNIIAIGAPYNDGNGNGSGHVRVYENIAGNWTQIGNDIEGEIAGDQIGYDIELNGLGDIIAIGTAPKFAIGIDSGISRIYKFQNNNWVKVGSDIIGETINDESGSAISLSSDGNIVAIGAYRNDGNGTDSGHVRVLQNINDNWIQIGNDIDGESADDISGSNVSLSSDGTTLAVGAQLNDGNGNNSGHVRVFDISGITLSTTKQSLPSISLVPNPTQDSFTISLSNAIQLQKVVIYNSLGQLVSTYNTSTISVANFNTGVYYISIHTNKGISKHKLIKR</sequence>
<protein>
    <recommendedName>
        <fullName evidence="2">Secretion system C-terminal sorting domain-containing protein</fullName>
    </recommendedName>
</protein>
<evidence type="ECO:0000259" key="2">
    <source>
        <dbReference type="Pfam" id="PF18962"/>
    </source>
</evidence>
<dbReference type="InterPro" id="IPR026444">
    <property type="entry name" value="Secre_tail"/>
</dbReference>